<accession>A0A345BWB8</accession>
<proteinExistence type="predicted"/>
<dbReference type="EMBL" id="CP031092">
    <property type="protein sequence ID" value="AXF55249.1"/>
    <property type="molecule type" value="Genomic_DNA"/>
</dbReference>
<dbReference type="RefSeq" id="WP_114371065.1">
    <property type="nucleotide sequence ID" value="NZ_CP031092.1"/>
</dbReference>
<evidence type="ECO:0000313" key="1">
    <source>
        <dbReference type="EMBL" id="AXF55249.1"/>
    </source>
</evidence>
<name>A0A345BWB8_9BACI</name>
<sequence length="67" mass="7622">MHPAGEDGETYSQSDAYGFYFETREVTIEEEETSEANFILEEMPSGEIEGTVVNERDVNRLKMLRSG</sequence>
<gene>
    <name evidence="1" type="ORF">DT065_03925</name>
</gene>
<reference evidence="1 2" key="1">
    <citation type="journal article" date="2018" name="J. Microbiol.">
        <title>Salicibibacter kimchii gen. nov., sp. nov., a moderately halophilic and alkalitolerant bacterium in the family Bacillaceae, isolated from kimchi.</title>
        <authorList>
            <person name="Jang J.Y."/>
            <person name="Oh Y.J."/>
            <person name="Lim S.K."/>
            <person name="Park H.K."/>
            <person name="Lee C."/>
            <person name="Kim J.Y."/>
            <person name="Lee M.A."/>
            <person name="Choi H.J."/>
        </authorList>
    </citation>
    <scope>NUCLEOTIDE SEQUENCE [LARGE SCALE GENOMIC DNA]</scope>
    <source>
        <strain evidence="1 2">NKC1-1</strain>
    </source>
</reference>
<keyword evidence="2" id="KW-1185">Reference proteome</keyword>
<dbReference type="KEGG" id="rue:DT065_03925"/>
<dbReference type="OrthoDB" id="9798386at2"/>
<dbReference type="Proteomes" id="UP000252100">
    <property type="component" value="Chromosome"/>
</dbReference>
<dbReference type="AlphaFoldDB" id="A0A345BWB8"/>
<protein>
    <submittedName>
        <fullName evidence="1">Uncharacterized protein</fullName>
    </submittedName>
</protein>
<evidence type="ECO:0000313" key="2">
    <source>
        <dbReference type="Proteomes" id="UP000252100"/>
    </source>
</evidence>
<organism evidence="1 2">
    <name type="scientific">Salicibibacter kimchii</name>
    <dbReference type="NCBI Taxonomy" id="2099786"/>
    <lineage>
        <taxon>Bacteria</taxon>
        <taxon>Bacillati</taxon>
        <taxon>Bacillota</taxon>
        <taxon>Bacilli</taxon>
        <taxon>Bacillales</taxon>
        <taxon>Bacillaceae</taxon>
        <taxon>Salicibibacter</taxon>
    </lineage>
</organism>